<dbReference type="InterPro" id="IPR028081">
    <property type="entry name" value="Leu-bd"/>
</dbReference>
<dbReference type="Gene3D" id="3.40.50.2300">
    <property type="match status" value="2"/>
</dbReference>
<evidence type="ECO:0000256" key="1">
    <source>
        <dbReference type="ARBA" id="ARBA00010062"/>
    </source>
</evidence>
<reference evidence="4 5" key="1">
    <citation type="submission" date="2020-08" db="EMBL/GenBank/DDBJ databases">
        <title>Genomic Encyclopedia of Type Strains, Phase IV (KMG-IV): sequencing the most valuable type-strain genomes for metagenomic binning, comparative biology and taxonomic classification.</title>
        <authorList>
            <person name="Goeker M."/>
        </authorList>
    </citation>
    <scope>NUCLEOTIDE SEQUENCE [LARGE SCALE GENOMIC DNA]</scope>
    <source>
        <strain evidence="4 5">DSM 26575</strain>
    </source>
</reference>
<dbReference type="Proteomes" id="UP000582090">
    <property type="component" value="Unassembled WGS sequence"/>
</dbReference>
<evidence type="ECO:0000256" key="2">
    <source>
        <dbReference type="ARBA" id="ARBA00022729"/>
    </source>
</evidence>
<dbReference type="EMBL" id="JACIDW010000010">
    <property type="protein sequence ID" value="MBB3965531.1"/>
    <property type="molecule type" value="Genomic_DNA"/>
</dbReference>
<proteinExistence type="inferred from homology"/>
<comment type="similarity">
    <text evidence="1">Belongs to the leucine-binding protein family.</text>
</comment>
<keyword evidence="2" id="KW-0732">Signal</keyword>
<evidence type="ECO:0000313" key="4">
    <source>
        <dbReference type="EMBL" id="MBB3965531.1"/>
    </source>
</evidence>
<sequence length="423" mass="43355">MAAADGLWSLGEAVIVKDRDEARGAHGLRGAFRGARNGARAARSLLLLSVVLSCTALTACQSGVDGIAKNVKTNDIKPPSSEVEESFGENGAEITLLMQKGSSGLFEGPSRDIRDAAALGIGELGANQAFVKVVDVTSPAAASAAVAAAKSRSSALLVSYLPPATTAAVAAMPSDQRPPLLNLGAAVPATSGNVYNLASGEIDSALEGVRAAFASGRKKVFVFAQRDLPPASDQRLADAIRASGGTFVGIARYDLTDAAAAAAVQTAKPQLQTADTVLILGRTAITTTIEGAIKAGGQTGLNFVGTSAWPPQTYREPTANGTLIAMVEPEAATLIADRYQRHYKRPLSTDAAYGYDAIAIASGIIRSKGATGLNAETLTSKVGFRGVTGLFRLSPSGQVERRLSLYAIGGGKINVLATAPASF</sequence>
<accession>A0A7W6GDD6</accession>
<name>A0A7W6GDD6_9HYPH</name>
<evidence type="ECO:0000313" key="5">
    <source>
        <dbReference type="Proteomes" id="UP000582090"/>
    </source>
</evidence>
<keyword evidence="5" id="KW-1185">Reference proteome</keyword>
<dbReference type="InterPro" id="IPR028082">
    <property type="entry name" value="Peripla_BP_I"/>
</dbReference>
<dbReference type="SUPFAM" id="SSF53822">
    <property type="entry name" value="Periplasmic binding protein-like I"/>
    <property type="match status" value="1"/>
</dbReference>
<dbReference type="RefSeq" id="WP_210279662.1">
    <property type="nucleotide sequence ID" value="NZ_JACIDW010000010.1"/>
</dbReference>
<protein>
    <submittedName>
        <fullName evidence="4">Putative small secreted protein</fullName>
    </submittedName>
</protein>
<organism evidence="4 5">
    <name type="scientific">Rhizobium metallidurans</name>
    <dbReference type="NCBI Taxonomy" id="1265931"/>
    <lineage>
        <taxon>Bacteria</taxon>
        <taxon>Pseudomonadati</taxon>
        <taxon>Pseudomonadota</taxon>
        <taxon>Alphaproteobacteria</taxon>
        <taxon>Hyphomicrobiales</taxon>
        <taxon>Rhizobiaceae</taxon>
        <taxon>Rhizobium/Agrobacterium group</taxon>
        <taxon>Rhizobium</taxon>
    </lineage>
</organism>
<feature type="domain" description="Leucine-binding protein" evidence="3">
    <location>
        <begin position="102"/>
        <end position="411"/>
    </location>
</feature>
<comment type="caution">
    <text evidence="4">The sequence shown here is derived from an EMBL/GenBank/DDBJ whole genome shotgun (WGS) entry which is preliminary data.</text>
</comment>
<dbReference type="AlphaFoldDB" id="A0A7W6GDD6"/>
<evidence type="ECO:0000259" key="3">
    <source>
        <dbReference type="Pfam" id="PF13458"/>
    </source>
</evidence>
<gene>
    <name evidence="4" type="ORF">GGQ67_003204</name>
</gene>
<dbReference type="Pfam" id="PF13458">
    <property type="entry name" value="Peripla_BP_6"/>
    <property type="match status" value="1"/>
</dbReference>